<sequence length="86" mass="8619">MSRPFIVVGDQLDHGGSVVTGSAETDVDGKPVARIGDKVVCNVHGQTEIASGDATVMIDGKPVARHGDKTACGGTLISTQGTTGIG</sequence>
<dbReference type="HOGENOM" id="CLU_148568_4_2_6"/>
<dbReference type="Proteomes" id="UP000001740">
    <property type="component" value="Chromosome"/>
</dbReference>
<gene>
    <name evidence="1" type="ordered locus">PXO_05511</name>
</gene>
<accession>A0A0K0GIK3</accession>
<dbReference type="InterPro" id="IPR008727">
    <property type="entry name" value="PAAR_motif"/>
</dbReference>
<proteinExistence type="predicted"/>
<name>A0A0K0GIK3_XANOP</name>
<evidence type="ECO:0000313" key="1">
    <source>
        <dbReference type="EMBL" id="ACD57959.1"/>
    </source>
</evidence>
<dbReference type="AlphaFoldDB" id="A0A0K0GIK3"/>
<organism evidence="1 2">
    <name type="scientific">Xanthomonas oryzae pv. oryzae (strain PXO99A)</name>
    <dbReference type="NCBI Taxonomy" id="360094"/>
    <lineage>
        <taxon>Bacteria</taxon>
        <taxon>Pseudomonadati</taxon>
        <taxon>Pseudomonadota</taxon>
        <taxon>Gammaproteobacteria</taxon>
        <taxon>Lysobacterales</taxon>
        <taxon>Lysobacteraceae</taxon>
        <taxon>Xanthomonas</taxon>
    </lineage>
</organism>
<dbReference type="eggNOG" id="COG4104">
    <property type="taxonomic scope" value="Bacteria"/>
</dbReference>
<dbReference type="Pfam" id="PF05488">
    <property type="entry name" value="PAAR_motif"/>
    <property type="match status" value="1"/>
</dbReference>
<evidence type="ECO:0000313" key="2">
    <source>
        <dbReference type="Proteomes" id="UP000001740"/>
    </source>
</evidence>
<dbReference type="Gene3D" id="2.60.200.60">
    <property type="match status" value="2"/>
</dbReference>
<dbReference type="KEGG" id="xop:PXO_05511"/>
<dbReference type="CDD" id="cd14744">
    <property type="entry name" value="PAAR_CT_2"/>
    <property type="match status" value="1"/>
</dbReference>
<dbReference type="EMBL" id="CP000967">
    <property type="protein sequence ID" value="ACD57959.1"/>
    <property type="molecule type" value="Genomic_DNA"/>
</dbReference>
<protein>
    <submittedName>
        <fullName evidence="1">Paar motif family</fullName>
    </submittedName>
</protein>
<reference evidence="1 2" key="1">
    <citation type="journal article" date="2008" name="BMC Genomics">
        <title>Genome sequence and rapid evolution of the rice pathogen Xanthomonas oryzae pv. oryzae PXO99A.</title>
        <authorList>
            <person name="Salzberg S.L."/>
            <person name="Sommer D.D."/>
            <person name="Schatz M.C."/>
            <person name="Phillippy A.M."/>
            <person name="Rabinowicz P.D."/>
            <person name="Tsuge S."/>
            <person name="Furutani A."/>
            <person name="Ochiai H."/>
            <person name="Delcher A.L."/>
            <person name="Kelley D."/>
            <person name="Madupu R."/>
            <person name="Puiu D."/>
            <person name="Radune D."/>
            <person name="Shumway M."/>
            <person name="Trapnell C."/>
            <person name="Aparna G."/>
            <person name="Jha G."/>
            <person name="Pandey A."/>
            <person name="Patil P.B."/>
            <person name="Ishihara H."/>
            <person name="Meyer D.F."/>
            <person name="Szurek B."/>
            <person name="Verdier V."/>
            <person name="Koebnik R."/>
            <person name="Dow J.M."/>
            <person name="Ryan R.P."/>
            <person name="Hirata H."/>
            <person name="Tsuyumu S."/>
            <person name="Won Lee S."/>
            <person name="Seo Y.S."/>
            <person name="Sriariyanum M."/>
            <person name="Ronald P.C."/>
            <person name="Sonti R.V."/>
            <person name="Van Sluys M.A."/>
            <person name="Leach J.E."/>
            <person name="White F.F."/>
            <person name="Bogdanove A.J."/>
        </authorList>
    </citation>
    <scope>NUCLEOTIDE SEQUENCE [LARGE SCALE GENOMIC DNA]</scope>
    <source>
        <strain evidence="1 2">PXO99A</strain>
    </source>
</reference>
<dbReference type="RefSeq" id="WP_012444328.1">
    <property type="nucleotide sequence ID" value="NC_010717.2"/>
</dbReference>